<dbReference type="Gene3D" id="2.60.40.10">
    <property type="entry name" value="Immunoglobulins"/>
    <property type="match status" value="1"/>
</dbReference>
<evidence type="ECO:0000313" key="2">
    <source>
        <dbReference type="RefSeq" id="XP_033235265.1"/>
    </source>
</evidence>
<dbReference type="PANTHER" id="PTHR23053:SF0">
    <property type="entry name" value="HYDROCEPHALUS-INDUCING PROTEIN HOMOLOG"/>
    <property type="match status" value="1"/>
</dbReference>
<evidence type="ECO:0000313" key="1">
    <source>
        <dbReference type="Proteomes" id="UP000001819"/>
    </source>
</evidence>
<protein>
    <submittedName>
        <fullName evidence="2">Uncharacterized protein isoform X2</fullName>
    </submittedName>
</protein>
<dbReference type="InterPro" id="IPR033305">
    <property type="entry name" value="Hydin-like"/>
</dbReference>
<proteinExistence type="predicted"/>
<dbReference type="GO" id="GO:0005930">
    <property type="term" value="C:axoneme"/>
    <property type="evidence" value="ECO:0007669"/>
    <property type="project" value="TreeGrafter"/>
</dbReference>
<name>A0A6I8VVZ8_DROPS</name>
<dbReference type="PANTHER" id="PTHR23053">
    <property type="entry name" value="DLEC1 DELETED IN LUNG AND ESOPHAGEAL CANCER 1"/>
    <property type="match status" value="1"/>
</dbReference>
<dbReference type="GO" id="GO:1904158">
    <property type="term" value="P:axonemal central apparatus assembly"/>
    <property type="evidence" value="ECO:0007669"/>
    <property type="project" value="TreeGrafter"/>
</dbReference>
<organism evidence="1 2">
    <name type="scientific">Drosophila pseudoobscura pseudoobscura</name>
    <name type="common">Fruit fly</name>
    <dbReference type="NCBI Taxonomy" id="46245"/>
    <lineage>
        <taxon>Eukaryota</taxon>
        <taxon>Metazoa</taxon>
        <taxon>Ecdysozoa</taxon>
        <taxon>Arthropoda</taxon>
        <taxon>Hexapoda</taxon>
        <taxon>Insecta</taxon>
        <taxon>Pterygota</taxon>
        <taxon>Neoptera</taxon>
        <taxon>Endopterygota</taxon>
        <taxon>Diptera</taxon>
        <taxon>Brachycera</taxon>
        <taxon>Muscomorpha</taxon>
        <taxon>Ephydroidea</taxon>
        <taxon>Drosophilidae</taxon>
        <taxon>Drosophila</taxon>
        <taxon>Sophophora</taxon>
    </lineage>
</organism>
<sequence>MGVHLSGGSVSFGLTKFSREEQRTITVCNESPHEVRVSCNFDGNPNLAESASQSIDSHFSNKLIDEAVSMRSVLLFDFEENPNIQNVRYSISAAKHFGFVTPHSIPSWSSAEIVVSFRPLYDATEPFPDDAEPPYFQRTRLTFCITDSEDCIESHFLVVSGEIDGIEVEVYPKLIDFRKIYLGEEHCSQIKILNVDAVPAKVAYKDTLEPDMGGVRMTPMEGFSLEPCCRGTFNLSFYTTHPARFTITLRFKVVNGAHYKVYLKGTGQHVQLRTFPQLVEFGSIPMAVPQKRYMLLMNPLAVPITLQVKASDDGEEQPLVLNIRDSTEMLPITVRDPIKHLQRAHEDMRNDSLEYNSINLTSNTPDMLSMKSLHINESLYSMEFEEEVMEPVPMLASHLLTNLKKQKIFDKTETDKRVIQEALHGLINTKYFSIFTKHNNFIFMDWNAIPSDPREVYCDNEIIYLRPNTGRTITILLIPNQVGYFHRALNVRICPSVLSNSGSSEDHQSVKTLIKSDFLCSKLWFEYNCVTPEIEWTNMVDLSPRTVYAGEKYEFDMSFYNRSTTGGFLHFDVIPNEMNFRDGIWKFYIGSGSRIFAKCTVTFRSLGNTRLTGLVKIVGAPRPYPFHLIANVLPTEIRISPTYVHHRLQTYELHKVHFYIDNYTPTNTKLTMNLKDTTGQYLTTRGGVLASTGQSMYTTLVAIFPDPDLYQNILYVDLQFDHVMEIPITFLVEGVPLYFEPNIREGFDAGLLYTDTKEEFHDKIYNHRFPVKVINKGLRSYRVTITRLKTYAQKNGRFSSCSSQPLTARFDIMPKHLYLPPECVETLEIMTSSCQEGVVFSDFLLQVTDQKYPQRKYTIKVTAKATFTDCQLIWNRKQMLFQYHSCEPLRERSNVQTPILINQHSVPIAEVRLQATGPFRIKELYEDSFEKEILMPIESLQHKEIFVILNRAAMKQLFCKQMEGRISVWALGRQLNALSLKVSVQAPDVLILQPEVVLFDRGIPFDSNVSLINQGCLRAEFKWKRLETSEQFVGDIDDPEGMVADFLSEILRMLEYNFSCEDEPNMTLRYQQCRCQFSHHSETGDLILEILDEIVNDLDLSHRPLVYPKEEQSGEDTAMEQNSTTSFVRDTIYDLLNRLHVDSSDQLSPASSEYCFAERFIYFHEKQGEVEVPDVQPDHQCLLHLPHIRRSHEMRALFQLTVVGGRSQYLSVTLVNLAQKIKFHKESVYLGTKPWYESFNAVVRVTNVTKYHLQLVVLEIPPERSQEKRFIEGYCKLVSSDYIHLEPLASDQIRVKGVLGFSESFFHTFGVVINASASNQFCLRGQGVMPILETDSKLKGVPQEQLAILEEYRLLQRIYYYEMFKSITETDGELTAAGGEEEGIQEDVISEDFSQLSESEEDMSSARQRYHDTQLFKMVRSYVLVNNNQELPHATILKQMLLGERYRNRLRDSSELYAKHQEVYQSQQKLHKAASYKLPPNVKHFTVQPIPCEQQGHILDLGHLNRNTLRRFELQLHFFGPGKLIAAARTAVRIPGLFVDFSISPELHADKKFSFWSEKCTALEYFKKKYRNMLERLMDAQDPNLKHAHSFDLDQLLKHQRSLLGKDRHLMEEYYNSLNLSIYPDHKHHFTLAKVYSDSQMNYSGVDVRVVGYFKPESRYYQKNQLVEDYIYIDLHMGPTLPILLKGYIAT</sequence>
<dbReference type="InterPro" id="IPR013783">
    <property type="entry name" value="Ig-like_fold"/>
</dbReference>
<keyword evidence="1" id="KW-1185">Reference proteome</keyword>
<dbReference type="Proteomes" id="UP000001819">
    <property type="component" value="Chromosome 4"/>
</dbReference>
<dbReference type="GO" id="GO:0003341">
    <property type="term" value="P:cilium movement"/>
    <property type="evidence" value="ECO:0007669"/>
    <property type="project" value="TreeGrafter"/>
</dbReference>
<gene>
    <name evidence="2" type="primary">LOC6903288</name>
</gene>
<dbReference type="RefSeq" id="XP_033235265.1">
    <property type="nucleotide sequence ID" value="XM_033379374.1"/>
</dbReference>
<accession>A0A6I8VVZ8</accession>
<reference evidence="2" key="1">
    <citation type="submission" date="2025-08" db="UniProtKB">
        <authorList>
            <consortium name="RefSeq"/>
        </authorList>
    </citation>
    <scope>IDENTIFICATION</scope>
    <source>
        <strain evidence="2">MV-25-SWS-2005</strain>
        <tissue evidence="2">Whole body</tissue>
    </source>
</reference>